<dbReference type="InterPro" id="IPR029044">
    <property type="entry name" value="Nucleotide-diphossugar_trans"/>
</dbReference>
<dbReference type="Pfam" id="PF00535">
    <property type="entry name" value="Glycos_transf_2"/>
    <property type="match status" value="1"/>
</dbReference>
<evidence type="ECO:0000256" key="4">
    <source>
        <dbReference type="ARBA" id="ARBA00022679"/>
    </source>
</evidence>
<dbReference type="InterPro" id="IPR001173">
    <property type="entry name" value="Glyco_trans_2-like"/>
</dbReference>
<evidence type="ECO:0000256" key="2">
    <source>
        <dbReference type="ARBA" id="ARBA00022475"/>
    </source>
</evidence>
<dbReference type="PANTHER" id="PTHR43646">
    <property type="entry name" value="GLYCOSYLTRANSFERASE"/>
    <property type="match status" value="1"/>
</dbReference>
<dbReference type="CDD" id="cd00761">
    <property type="entry name" value="Glyco_tranf_GTA_type"/>
    <property type="match status" value="1"/>
</dbReference>
<gene>
    <name evidence="7" type="ORF">GGQ80_002127</name>
</gene>
<dbReference type="Proteomes" id="UP000529795">
    <property type="component" value="Unassembled WGS sequence"/>
</dbReference>
<dbReference type="AlphaFoldDB" id="A0A840FF09"/>
<dbReference type="GO" id="GO:0016757">
    <property type="term" value="F:glycosyltransferase activity"/>
    <property type="evidence" value="ECO:0007669"/>
    <property type="project" value="UniProtKB-KW"/>
</dbReference>
<dbReference type="Gene3D" id="3.90.550.10">
    <property type="entry name" value="Spore Coat Polysaccharide Biosynthesis Protein SpsA, Chain A"/>
    <property type="match status" value="1"/>
</dbReference>
<keyword evidence="4 7" id="KW-0808">Transferase</keyword>
<evidence type="ECO:0000313" key="7">
    <source>
        <dbReference type="EMBL" id="MBB4154217.1"/>
    </source>
</evidence>
<organism evidence="7 8">
    <name type="scientific">Sphingomonas jinjuensis</name>
    <dbReference type="NCBI Taxonomy" id="535907"/>
    <lineage>
        <taxon>Bacteria</taxon>
        <taxon>Pseudomonadati</taxon>
        <taxon>Pseudomonadota</taxon>
        <taxon>Alphaproteobacteria</taxon>
        <taxon>Sphingomonadales</taxon>
        <taxon>Sphingomonadaceae</taxon>
        <taxon>Sphingomonas</taxon>
    </lineage>
</organism>
<dbReference type="RefSeq" id="WP_183984519.1">
    <property type="nucleotide sequence ID" value="NZ_JACIEV010000005.1"/>
</dbReference>
<feature type="domain" description="Glycosyltransferase 2-like" evidence="6">
    <location>
        <begin position="27"/>
        <end position="151"/>
    </location>
</feature>
<name>A0A840FF09_9SPHN</name>
<reference evidence="7 8" key="1">
    <citation type="submission" date="2020-08" db="EMBL/GenBank/DDBJ databases">
        <title>Genomic Encyclopedia of Type Strains, Phase IV (KMG-IV): sequencing the most valuable type-strain genomes for metagenomic binning, comparative biology and taxonomic classification.</title>
        <authorList>
            <person name="Goeker M."/>
        </authorList>
    </citation>
    <scope>NUCLEOTIDE SEQUENCE [LARGE SCALE GENOMIC DNA]</scope>
    <source>
        <strain evidence="7 8">YC6723</strain>
    </source>
</reference>
<keyword evidence="8" id="KW-1185">Reference proteome</keyword>
<dbReference type="EMBL" id="JACIEV010000005">
    <property type="protein sequence ID" value="MBB4154217.1"/>
    <property type="molecule type" value="Genomic_DNA"/>
</dbReference>
<keyword evidence="5" id="KW-0472">Membrane</keyword>
<evidence type="ECO:0000256" key="3">
    <source>
        <dbReference type="ARBA" id="ARBA00022676"/>
    </source>
</evidence>
<evidence type="ECO:0000259" key="6">
    <source>
        <dbReference type="Pfam" id="PF00535"/>
    </source>
</evidence>
<dbReference type="GO" id="GO:0005886">
    <property type="term" value="C:plasma membrane"/>
    <property type="evidence" value="ECO:0007669"/>
    <property type="project" value="UniProtKB-SubCell"/>
</dbReference>
<dbReference type="PANTHER" id="PTHR43646:SF2">
    <property type="entry name" value="GLYCOSYLTRANSFERASE 2-LIKE DOMAIN-CONTAINING PROTEIN"/>
    <property type="match status" value="1"/>
</dbReference>
<comment type="caution">
    <text evidence="7">The sequence shown here is derived from an EMBL/GenBank/DDBJ whole genome shotgun (WGS) entry which is preliminary data.</text>
</comment>
<evidence type="ECO:0000256" key="5">
    <source>
        <dbReference type="ARBA" id="ARBA00023136"/>
    </source>
</evidence>
<comment type="subcellular location">
    <subcellularLocation>
        <location evidence="1">Cell membrane</location>
    </subcellularLocation>
</comment>
<keyword evidence="2" id="KW-1003">Cell membrane</keyword>
<dbReference type="SUPFAM" id="SSF53448">
    <property type="entry name" value="Nucleotide-diphospho-sugar transferases"/>
    <property type="match status" value="1"/>
</dbReference>
<accession>A0A840FF09</accession>
<keyword evidence="3" id="KW-0328">Glycosyltransferase</keyword>
<protein>
    <submittedName>
        <fullName evidence="7">Glycosyltransferase involved in cell wall biosynthesis</fullName>
    </submittedName>
</protein>
<sequence>MLLDLADRPHSPTPPHSRAAYQAPRWSVLLPFFNEEACLAATIESLGAQSVPVRLILIDNGSTDDSAAIARDCCERLGLDYLLLTEKRAGKVQALQTGLVWVRTPHVATCDADTFYPVDYLAAAEAVLAQEGCVVAGAYWSQPDADPGVRAAAGRKMLATARMLPRQCHTGGAGQCFRTDVLLRAGGFDPQRWGYVLEDHEIIHRVMRFGAMRYASDLWCAPSPRERDRPSIRWTLIERLAYSALAPVAGDWFFYRFLARRLAARHLLSRSIRERAFQDAEPCRTPIAPRTLRAASHPVCG</sequence>
<proteinExistence type="predicted"/>
<evidence type="ECO:0000313" key="8">
    <source>
        <dbReference type="Proteomes" id="UP000529795"/>
    </source>
</evidence>
<evidence type="ECO:0000256" key="1">
    <source>
        <dbReference type="ARBA" id="ARBA00004236"/>
    </source>
</evidence>